<organism evidence="1 2">
    <name type="scientific">Hymenobacter metallilatus</name>
    <dbReference type="NCBI Taxonomy" id="2493666"/>
    <lineage>
        <taxon>Bacteria</taxon>
        <taxon>Pseudomonadati</taxon>
        <taxon>Bacteroidota</taxon>
        <taxon>Cytophagia</taxon>
        <taxon>Cytophagales</taxon>
        <taxon>Hymenobacteraceae</taxon>
        <taxon>Hymenobacter</taxon>
    </lineage>
</organism>
<gene>
    <name evidence="1" type="ORF">EI290_00070</name>
</gene>
<dbReference type="OrthoDB" id="981957at2"/>
<accession>A0A3R9MNU6</accession>
<comment type="caution">
    <text evidence="1">The sequence shown here is derived from an EMBL/GenBank/DDBJ whole genome shotgun (WGS) entry which is preliminary data.</text>
</comment>
<evidence type="ECO:0008006" key="3">
    <source>
        <dbReference type="Google" id="ProtNLM"/>
    </source>
</evidence>
<dbReference type="AlphaFoldDB" id="A0A3R9MNU6"/>
<keyword evidence="2" id="KW-1185">Reference proteome</keyword>
<proteinExistence type="predicted"/>
<dbReference type="RefSeq" id="WP_125425403.1">
    <property type="nucleotide sequence ID" value="NZ_RWIS01000001.1"/>
</dbReference>
<evidence type="ECO:0000313" key="1">
    <source>
        <dbReference type="EMBL" id="RSK37099.1"/>
    </source>
</evidence>
<dbReference type="EMBL" id="RWIS01000001">
    <property type="protein sequence ID" value="RSK37099.1"/>
    <property type="molecule type" value="Genomic_DNA"/>
</dbReference>
<dbReference type="PROSITE" id="PS51257">
    <property type="entry name" value="PROKAR_LIPOPROTEIN"/>
    <property type="match status" value="1"/>
</dbReference>
<protein>
    <recommendedName>
        <fullName evidence="3">Lipoprotein</fullName>
    </recommendedName>
</protein>
<name>A0A3R9MNU6_9BACT</name>
<reference evidence="1 2" key="1">
    <citation type="submission" date="2018-12" db="EMBL/GenBank/DDBJ databases">
        <authorList>
            <person name="Feng G."/>
            <person name="Zhu H."/>
        </authorList>
    </citation>
    <scope>NUCLEOTIDE SEQUENCE [LARGE SCALE GENOMIC DNA]</scope>
    <source>
        <strain evidence="1 2">9PBR-2</strain>
    </source>
</reference>
<evidence type="ECO:0000313" key="2">
    <source>
        <dbReference type="Proteomes" id="UP000280066"/>
    </source>
</evidence>
<dbReference type="Proteomes" id="UP000280066">
    <property type="component" value="Unassembled WGS sequence"/>
</dbReference>
<sequence>MRYFYCFVFTVTGLAGCQKQTDVEPELPFCPPMECSDGSYVAGDVLVGMKETTMLPQALQLFNGHAFVIKSLTGTVYISALPADSIDYVIRELNRKSYINAGGWKAVKNGNVYLHFQTRALTVIPRLMDMTVANQQDWQATVARLQLQQQNAGATSCHLGVSVCSEKYWVAQMQQHNLVKWAQLNNIIRIQPGG</sequence>